<dbReference type="RefSeq" id="XP_064768937.1">
    <property type="nucleotide sequence ID" value="XM_064910236.1"/>
</dbReference>
<sequence>ETVSAPIVEGILNFYDPPKDGSEPYNIVYEVPEGTPTRNYGDKPVTVKIEDVRGHEDNFKLDVNGFQFEKRFIDFNKWTDDEAIKNEYYPAVINAVKETTGAREVLIFDHTIRTKDGYRNPVMVTHVDQTPWSAAERVRVHCPDRAEELLKKRFQIINYWKPITGPVQEFPLALGDAGNMLPDDIVCVAHKYRERTGQTGSVRYNPSQKFYYLSGMTTGEEVFIKCYDSLEGVAKRTPHTAFDDPTSPPNPLPRESIEIRTLVF</sequence>
<dbReference type="PANTHER" id="PTHR34598:SF1">
    <property type="entry name" value="PUTATIVE (AFU_ORTHOLOGUE AFUA_3G13140)-RELATED"/>
    <property type="match status" value="1"/>
</dbReference>
<dbReference type="EMBL" id="JBBJBU010000004">
    <property type="protein sequence ID" value="KAK7205904.1"/>
    <property type="molecule type" value="Genomic_DNA"/>
</dbReference>
<dbReference type="InterPro" id="IPR044053">
    <property type="entry name" value="AsaB-like"/>
</dbReference>
<feature type="non-terminal residue" evidence="2">
    <location>
        <position position="264"/>
    </location>
</feature>
<evidence type="ECO:0000256" key="1">
    <source>
        <dbReference type="ARBA" id="ARBA00023604"/>
    </source>
</evidence>
<gene>
    <name evidence="2" type="ORF">BZA70DRAFT_229681</name>
</gene>
<keyword evidence="3" id="KW-1185">Reference proteome</keyword>
<evidence type="ECO:0000313" key="2">
    <source>
        <dbReference type="EMBL" id="KAK7205904.1"/>
    </source>
</evidence>
<reference evidence="2 3" key="1">
    <citation type="submission" date="2024-03" db="EMBL/GenBank/DDBJ databases">
        <title>Genome-scale model development and genomic sequencing of the oleaginous clade Lipomyces.</title>
        <authorList>
            <consortium name="Lawrence Berkeley National Laboratory"/>
            <person name="Czajka J.J."/>
            <person name="Han Y."/>
            <person name="Kim J."/>
            <person name="Mondo S.J."/>
            <person name="Hofstad B.A."/>
            <person name="Robles A."/>
            <person name="Haridas S."/>
            <person name="Riley R."/>
            <person name="LaButti K."/>
            <person name="Pangilinan J."/>
            <person name="Andreopoulos W."/>
            <person name="Lipzen A."/>
            <person name="Yan J."/>
            <person name="Wang M."/>
            <person name="Ng V."/>
            <person name="Grigoriev I.V."/>
            <person name="Spatafora J.W."/>
            <person name="Magnuson J.K."/>
            <person name="Baker S.E."/>
            <person name="Pomraning K.R."/>
        </authorList>
    </citation>
    <scope>NUCLEOTIDE SEQUENCE [LARGE SCALE GENOMIC DNA]</scope>
    <source>
        <strain evidence="2 3">Phaff 52-87</strain>
    </source>
</reference>
<dbReference type="NCBIfam" id="NF041278">
    <property type="entry name" value="CmcJ_NvfI_EfuI"/>
    <property type="match status" value="1"/>
</dbReference>
<evidence type="ECO:0008006" key="4">
    <source>
        <dbReference type="Google" id="ProtNLM"/>
    </source>
</evidence>
<organism evidence="2 3">
    <name type="scientific">Myxozyma melibiosi</name>
    <dbReference type="NCBI Taxonomy" id="54550"/>
    <lineage>
        <taxon>Eukaryota</taxon>
        <taxon>Fungi</taxon>
        <taxon>Dikarya</taxon>
        <taxon>Ascomycota</taxon>
        <taxon>Saccharomycotina</taxon>
        <taxon>Lipomycetes</taxon>
        <taxon>Lipomycetales</taxon>
        <taxon>Lipomycetaceae</taxon>
        <taxon>Myxozyma</taxon>
    </lineage>
</organism>
<evidence type="ECO:0000313" key="3">
    <source>
        <dbReference type="Proteomes" id="UP001498771"/>
    </source>
</evidence>
<protein>
    <recommendedName>
        <fullName evidence="4">Methyltransferase</fullName>
    </recommendedName>
</protein>
<comment type="caution">
    <text evidence="2">The sequence shown here is derived from an EMBL/GenBank/DDBJ whole genome shotgun (WGS) entry which is preliminary data.</text>
</comment>
<dbReference type="PANTHER" id="PTHR34598">
    <property type="entry name" value="BLL6449 PROTEIN"/>
    <property type="match status" value="1"/>
</dbReference>
<proteinExistence type="inferred from homology"/>
<name>A0ABR1F7S9_9ASCO</name>
<dbReference type="GeneID" id="90035748"/>
<comment type="similarity">
    <text evidence="1">Belongs to the asaB hydroxylase/desaturase family.</text>
</comment>
<feature type="non-terminal residue" evidence="2">
    <location>
        <position position="1"/>
    </location>
</feature>
<dbReference type="Proteomes" id="UP001498771">
    <property type="component" value="Unassembled WGS sequence"/>
</dbReference>
<accession>A0ABR1F7S9</accession>